<feature type="region of interest" description="Disordered" evidence="1">
    <location>
        <begin position="1"/>
        <end position="26"/>
    </location>
</feature>
<dbReference type="GO" id="GO:0016990">
    <property type="term" value="F:arginine deiminase activity"/>
    <property type="evidence" value="ECO:0007669"/>
    <property type="project" value="TreeGrafter"/>
</dbReference>
<evidence type="ECO:0000256" key="1">
    <source>
        <dbReference type="SAM" id="MobiDB-lite"/>
    </source>
</evidence>
<proteinExistence type="predicted"/>
<organism evidence="2">
    <name type="scientific">Auxenochlorella protothecoides</name>
    <name type="common">Green microalga</name>
    <name type="synonym">Chlorella protothecoides</name>
    <dbReference type="NCBI Taxonomy" id="3075"/>
    <lineage>
        <taxon>Eukaryota</taxon>
        <taxon>Viridiplantae</taxon>
        <taxon>Chlorophyta</taxon>
        <taxon>core chlorophytes</taxon>
        <taxon>Trebouxiophyceae</taxon>
        <taxon>Chlorellales</taxon>
        <taxon>Chlorellaceae</taxon>
        <taxon>Auxenochlorella</taxon>
    </lineage>
</organism>
<feature type="region of interest" description="Disordered" evidence="1">
    <location>
        <begin position="48"/>
        <end position="70"/>
    </location>
</feature>
<dbReference type="PANTHER" id="PTHR47271">
    <property type="entry name" value="ARGININE DEIMINASE"/>
    <property type="match status" value="1"/>
</dbReference>
<dbReference type="EMBL" id="GDKF01006125">
    <property type="protein sequence ID" value="JAT72497.1"/>
    <property type="molecule type" value="Transcribed_RNA"/>
</dbReference>
<dbReference type="Pfam" id="PF02274">
    <property type="entry name" value="ADI"/>
    <property type="match status" value="1"/>
</dbReference>
<evidence type="ECO:0008006" key="3">
    <source>
        <dbReference type="Google" id="ProtNLM"/>
    </source>
</evidence>
<dbReference type="PANTHER" id="PTHR47271:SF2">
    <property type="entry name" value="ARGININE DEIMINASE"/>
    <property type="match status" value="1"/>
</dbReference>
<protein>
    <recommendedName>
        <fullName evidence="3">Arginine deiminase</fullName>
    </recommendedName>
</protein>
<dbReference type="AlphaFoldDB" id="A0A1D1ZZZ7"/>
<feature type="compositionally biased region" description="Low complexity" evidence="1">
    <location>
        <begin position="9"/>
        <end position="20"/>
    </location>
</feature>
<feature type="non-terminal residue" evidence="2">
    <location>
        <position position="1"/>
    </location>
</feature>
<reference evidence="2" key="1">
    <citation type="submission" date="2015-08" db="EMBL/GenBank/DDBJ databases">
        <authorList>
            <person name="Babu N.S."/>
            <person name="Beckwith C.J."/>
            <person name="Beseler K.G."/>
            <person name="Brison A."/>
            <person name="Carone J.V."/>
            <person name="Caskin T.P."/>
            <person name="Diamond M."/>
            <person name="Durham M.E."/>
            <person name="Foxe J.M."/>
            <person name="Go M."/>
            <person name="Henderson B.A."/>
            <person name="Jones I.B."/>
            <person name="McGettigan J.A."/>
            <person name="Micheletti S.J."/>
            <person name="Nasrallah M.E."/>
            <person name="Ortiz D."/>
            <person name="Piller C.R."/>
            <person name="Privatt S.R."/>
            <person name="Schneider S.L."/>
            <person name="Sharp S."/>
            <person name="Smith T.C."/>
            <person name="Stanton J.D."/>
            <person name="Ullery H.E."/>
            <person name="Wilson R.J."/>
            <person name="Serrano M.G."/>
            <person name="Buck G."/>
            <person name="Lee V."/>
            <person name="Wang Y."/>
            <person name="Carvalho R."/>
            <person name="Voegtly L."/>
            <person name="Shi R."/>
            <person name="Duckworth R."/>
            <person name="Johnson A."/>
            <person name="Loviza R."/>
            <person name="Walstead R."/>
            <person name="Shah Z."/>
            <person name="Kiflezghi M."/>
            <person name="Wade K."/>
            <person name="Ball S.L."/>
            <person name="Bradley K.W."/>
            <person name="Asai D.J."/>
            <person name="Bowman C.A."/>
            <person name="Russell D.A."/>
            <person name="Pope W.H."/>
            <person name="Jacobs-Sera D."/>
            <person name="Hendrix R.W."/>
            <person name="Hatfull G.F."/>
        </authorList>
    </citation>
    <scope>NUCLEOTIDE SEQUENCE</scope>
</reference>
<sequence>AAGGGGGPFPRSAAASSSGRNSRDRAALPKRHFCDCCCSRTKPRYLTTDPGLCEPRTEPHPPTPKPFRNPSKIPSSMTLSQSFKDMLAVAPAPTQPISKTNGGVPVAPAPEVKAAHTSGPRPKASALLKEKYNLKGVQESENDRAEIVIVCEPEGTSLQMGGLHPRASLYEKPVNLEAAKTAHAEFRNVMREKGVRVLTVREILAYGTEDHVGARVDLEDFAVQALTYQLAKDGRMEDIEEADRYYLSDEYKRKVLEHMSVPQLIDTILINPTVHLAPSYRDTGLTATYSFQPLSNLVYTRDQQITTCRGVVMGSLRSPQRALEVSLMRFCFAKLGVPVVGEVQLPGYLEGGDFFPAGRDLALLGIGLRSNLAAARQLMDGDLLGTRRLAVVRDDFEQHQDRMHLDCVFSILSDNLCIMLEEMMGDASPTRRLVDEYVRGADGRYALERTDVEFSRYMREQGYEIIPIAPAHQLLYGCNCLNLGEERIVSVHQDTARAIVKSPHFHGDVQCIDYSPITSMYGAVHCSSQVIKRAVRR</sequence>
<dbReference type="Gene3D" id="3.75.10.10">
    <property type="entry name" value="L-arginine/glycine Amidinotransferase, Chain A"/>
    <property type="match status" value="1"/>
</dbReference>
<dbReference type="GO" id="GO:0019546">
    <property type="term" value="P:L-arginine deiminase pathway"/>
    <property type="evidence" value="ECO:0007669"/>
    <property type="project" value="TreeGrafter"/>
</dbReference>
<dbReference type="SUPFAM" id="SSF55909">
    <property type="entry name" value="Pentein"/>
    <property type="match status" value="1"/>
</dbReference>
<gene>
    <name evidence="2" type="ORF">g.27510</name>
</gene>
<evidence type="ECO:0000313" key="2">
    <source>
        <dbReference type="EMBL" id="JAT72497.1"/>
    </source>
</evidence>
<name>A0A1D1ZZZ7_AUXPR</name>
<accession>A0A1D1ZZZ7</accession>